<evidence type="ECO:0000313" key="2">
    <source>
        <dbReference type="Proteomes" id="UP000324222"/>
    </source>
</evidence>
<accession>A0A5B7FRQ1</accession>
<dbReference type="EMBL" id="VSRR010008724">
    <property type="protein sequence ID" value="MPC49192.1"/>
    <property type="molecule type" value="Genomic_DNA"/>
</dbReference>
<dbReference type="Proteomes" id="UP000324222">
    <property type="component" value="Unassembled WGS sequence"/>
</dbReference>
<proteinExistence type="predicted"/>
<gene>
    <name evidence="1" type="ORF">E2C01_042987</name>
</gene>
<name>A0A5B7FRQ1_PORTR</name>
<reference evidence="1 2" key="1">
    <citation type="submission" date="2019-05" db="EMBL/GenBank/DDBJ databases">
        <title>Another draft genome of Portunus trituberculatus and its Hox gene families provides insights of decapod evolution.</title>
        <authorList>
            <person name="Jeong J.-H."/>
            <person name="Song I."/>
            <person name="Kim S."/>
            <person name="Choi T."/>
            <person name="Kim D."/>
            <person name="Ryu S."/>
            <person name="Kim W."/>
        </authorList>
    </citation>
    <scope>NUCLEOTIDE SEQUENCE [LARGE SCALE GENOMIC DNA]</scope>
    <source>
        <tissue evidence="1">Muscle</tissue>
    </source>
</reference>
<dbReference type="AlphaFoldDB" id="A0A5B7FRQ1"/>
<sequence length="147" mass="17248">MRHITALNSKLHLLFLHWPRQLESPVAAWRATETYNKFTKKTPPTINGQESWLVSGGHSKTIVPQTLSRRRRRAAHRRPGDQTTLRECWKSGQKVNFFECQRKQKPWLPLHPLKAITEALQEALYHHHHRHCQEITTACYTFPSVLI</sequence>
<comment type="caution">
    <text evidence="1">The sequence shown here is derived from an EMBL/GenBank/DDBJ whole genome shotgun (WGS) entry which is preliminary data.</text>
</comment>
<evidence type="ECO:0000313" key="1">
    <source>
        <dbReference type="EMBL" id="MPC49192.1"/>
    </source>
</evidence>
<keyword evidence="2" id="KW-1185">Reference proteome</keyword>
<organism evidence="1 2">
    <name type="scientific">Portunus trituberculatus</name>
    <name type="common">Swimming crab</name>
    <name type="synonym">Neptunus trituberculatus</name>
    <dbReference type="NCBI Taxonomy" id="210409"/>
    <lineage>
        <taxon>Eukaryota</taxon>
        <taxon>Metazoa</taxon>
        <taxon>Ecdysozoa</taxon>
        <taxon>Arthropoda</taxon>
        <taxon>Crustacea</taxon>
        <taxon>Multicrustacea</taxon>
        <taxon>Malacostraca</taxon>
        <taxon>Eumalacostraca</taxon>
        <taxon>Eucarida</taxon>
        <taxon>Decapoda</taxon>
        <taxon>Pleocyemata</taxon>
        <taxon>Brachyura</taxon>
        <taxon>Eubrachyura</taxon>
        <taxon>Portunoidea</taxon>
        <taxon>Portunidae</taxon>
        <taxon>Portuninae</taxon>
        <taxon>Portunus</taxon>
    </lineage>
</organism>
<protein>
    <submittedName>
        <fullName evidence="1">Uncharacterized protein</fullName>
    </submittedName>
</protein>